<keyword evidence="3" id="KW-1185">Reference proteome</keyword>
<comment type="caution">
    <text evidence="2">The sequence shown here is derived from an EMBL/GenBank/DDBJ whole genome shotgun (WGS) entry which is preliminary data.</text>
</comment>
<evidence type="ECO:0000313" key="3">
    <source>
        <dbReference type="Proteomes" id="UP000765509"/>
    </source>
</evidence>
<protein>
    <submittedName>
        <fullName evidence="2">Uncharacterized protein</fullName>
    </submittedName>
</protein>
<dbReference type="Proteomes" id="UP000765509">
    <property type="component" value="Unassembled WGS sequence"/>
</dbReference>
<feature type="region of interest" description="Disordered" evidence="1">
    <location>
        <begin position="57"/>
        <end position="111"/>
    </location>
</feature>
<evidence type="ECO:0000313" key="2">
    <source>
        <dbReference type="EMBL" id="MBW0566093.1"/>
    </source>
</evidence>
<feature type="compositionally biased region" description="Polar residues" evidence="1">
    <location>
        <begin position="81"/>
        <end position="95"/>
    </location>
</feature>
<gene>
    <name evidence="2" type="ORF">O181_105808</name>
</gene>
<evidence type="ECO:0000256" key="1">
    <source>
        <dbReference type="SAM" id="MobiDB-lite"/>
    </source>
</evidence>
<name>A0A9Q3JMR9_9BASI</name>
<sequence length="170" mass="19692">MNKGEIKIAEVRYKPNLEEKTMATKKKQYESNFKEELATNTAYRRTVKTFISDPDISTNANTITTNKNPKTKKRTMKNNNRPFSSNQPDTNNNEIYSIKEEKSRPTTSRASSRINKIDLATIDTTINKNKEETIDVTDTENNEIRILNKIKDYIEKKKNDQPITTKIQIS</sequence>
<feature type="compositionally biased region" description="Low complexity" evidence="1">
    <location>
        <begin position="58"/>
        <end position="68"/>
    </location>
</feature>
<proteinExistence type="predicted"/>
<dbReference type="AlphaFoldDB" id="A0A9Q3JMR9"/>
<reference evidence="2" key="1">
    <citation type="submission" date="2021-03" db="EMBL/GenBank/DDBJ databases">
        <title>Draft genome sequence of rust myrtle Austropuccinia psidii MF-1, a brazilian biotype.</title>
        <authorList>
            <person name="Quecine M.C."/>
            <person name="Pachon D.M.R."/>
            <person name="Bonatelli M.L."/>
            <person name="Correr F.H."/>
            <person name="Franceschini L.M."/>
            <person name="Leite T.F."/>
            <person name="Margarido G.R.A."/>
            <person name="Almeida C.A."/>
            <person name="Ferrarezi J.A."/>
            <person name="Labate C.A."/>
        </authorList>
    </citation>
    <scope>NUCLEOTIDE SEQUENCE</scope>
    <source>
        <strain evidence="2">MF-1</strain>
    </source>
</reference>
<accession>A0A9Q3JMR9</accession>
<dbReference type="EMBL" id="AVOT02078552">
    <property type="protein sequence ID" value="MBW0566093.1"/>
    <property type="molecule type" value="Genomic_DNA"/>
</dbReference>
<organism evidence="2 3">
    <name type="scientific">Austropuccinia psidii MF-1</name>
    <dbReference type="NCBI Taxonomy" id="1389203"/>
    <lineage>
        <taxon>Eukaryota</taxon>
        <taxon>Fungi</taxon>
        <taxon>Dikarya</taxon>
        <taxon>Basidiomycota</taxon>
        <taxon>Pucciniomycotina</taxon>
        <taxon>Pucciniomycetes</taxon>
        <taxon>Pucciniales</taxon>
        <taxon>Sphaerophragmiaceae</taxon>
        <taxon>Austropuccinia</taxon>
    </lineage>
</organism>